<sequence length="69" mass="7834">MSQPDFDDPDLPLADLFAAWPDMAGVFMDRRMLCPGCLIAPFHAITDACLEYDLDEDAFRAELLARTRR</sequence>
<dbReference type="Gene3D" id="1.10.3910.10">
    <property type="entry name" value="SP0561-like"/>
    <property type="match status" value="1"/>
</dbReference>
<dbReference type="AlphaFoldDB" id="A0A2T0W925"/>
<dbReference type="InterPro" id="IPR023883">
    <property type="entry name" value="CHP03980_redox-disulphide"/>
</dbReference>
<reference evidence="1 2" key="1">
    <citation type="submission" date="2018-03" db="EMBL/GenBank/DDBJ databases">
        <title>Genomic Encyclopedia of Archaeal and Bacterial Type Strains, Phase II (KMG-II): from individual species to whole genera.</title>
        <authorList>
            <person name="Goeker M."/>
        </authorList>
    </citation>
    <scope>NUCLEOTIDE SEQUENCE [LARGE SCALE GENOMIC DNA]</scope>
    <source>
        <strain evidence="1 2">DSM 100212</strain>
    </source>
</reference>
<comment type="caution">
    <text evidence="1">The sequence shown here is derived from an EMBL/GenBank/DDBJ whole genome shotgun (WGS) entry which is preliminary data.</text>
</comment>
<accession>A0A2T0W925</accession>
<evidence type="ECO:0000313" key="1">
    <source>
        <dbReference type="EMBL" id="PRY83218.1"/>
    </source>
</evidence>
<name>A0A2T0W925_9RHOB</name>
<dbReference type="Proteomes" id="UP000238392">
    <property type="component" value="Unassembled WGS sequence"/>
</dbReference>
<dbReference type="EMBL" id="PVTQ01000033">
    <property type="protein sequence ID" value="PRY83218.1"/>
    <property type="molecule type" value="Genomic_DNA"/>
</dbReference>
<evidence type="ECO:0000313" key="2">
    <source>
        <dbReference type="Proteomes" id="UP000238392"/>
    </source>
</evidence>
<gene>
    <name evidence="1" type="ORF">CLV74_13319</name>
</gene>
<keyword evidence="2" id="KW-1185">Reference proteome</keyword>
<dbReference type="SUPFAM" id="SSF140683">
    <property type="entry name" value="SP0561-like"/>
    <property type="match status" value="1"/>
</dbReference>
<dbReference type="InterPro" id="IPR038062">
    <property type="entry name" value="ScdA-like_N_sf"/>
</dbReference>
<dbReference type="OrthoDB" id="5397989at2"/>
<organism evidence="1 2">
    <name type="scientific">Donghicola tyrosinivorans</name>
    <dbReference type="NCBI Taxonomy" id="1652492"/>
    <lineage>
        <taxon>Bacteria</taxon>
        <taxon>Pseudomonadati</taxon>
        <taxon>Pseudomonadota</taxon>
        <taxon>Alphaproteobacteria</taxon>
        <taxon>Rhodobacterales</taxon>
        <taxon>Roseobacteraceae</taxon>
        <taxon>Donghicola</taxon>
    </lineage>
</organism>
<dbReference type="NCBIfam" id="TIGR03980">
    <property type="entry name" value="prismane_assoc"/>
    <property type="match status" value="1"/>
</dbReference>
<dbReference type="RefSeq" id="WP_106268902.1">
    <property type="nucleotide sequence ID" value="NZ_PVTQ01000033.1"/>
</dbReference>
<protein>
    <submittedName>
        <fullName evidence="1">Hybrid cluster-associated redox disulfide protein</fullName>
    </submittedName>
</protein>
<proteinExistence type="predicted"/>